<evidence type="ECO:0000313" key="4">
    <source>
        <dbReference type="EMBL" id="GGR94134.1"/>
    </source>
</evidence>
<evidence type="ECO:0000313" key="5">
    <source>
        <dbReference type="Proteomes" id="UP000606194"/>
    </source>
</evidence>
<dbReference type="InterPro" id="IPR011004">
    <property type="entry name" value="Trimer_LpxA-like_sf"/>
</dbReference>
<evidence type="ECO:0000256" key="1">
    <source>
        <dbReference type="ARBA" id="ARBA00007274"/>
    </source>
</evidence>
<dbReference type="Proteomes" id="UP000606194">
    <property type="component" value="Unassembled WGS sequence"/>
</dbReference>
<dbReference type="Pfam" id="PF00132">
    <property type="entry name" value="Hexapep"/>
    <property type="match status" value="1"/>
</dbReference>
<name>A0A918FWV7_9ACTN</name>
<dbReference type="PROSITE" id="PS00101">
    <property type="entry name" value="HEXAPEP_TRANSFERASES"/>
    <property type="match status" value="1"/>
</dbReference>
<sequence>MDLGFPAADAHDQRLVRHHRLLVPVVSVVSAVPVVSAALPHRTPPGGAKITGPGAAAGLRAEYGERVPKRKNTFSSWRRRQVQRAVHAGWSWVQRTGSVTAERPGGFRFGSIGVGTRLAFPLGTVFGEPWIHLGAHCIVGEQVTLTAGLMPDLDLGPDPILRLGDGVVLGRGSHVIADTTVTIGSDCYFGPYVYVTSTNHSYDDPHEPIGKQWPRMEPVEIGPGCWIGTGAVILPGARVGRNVVVAAGAVVRGTVPDHAVVAGAPARVVRRWTPDEGWQPPLRSPAPVPIPDGVTSDQLVALSELDEETVAKLTRLEPGS</sequence>
<dbReference type="Gene3D" id="2.160.10.10">
    <property type="entry name" value="Hexapeptide repeat proteins"/>
    <property type="match status" value="1"/>
</dbReference>
<dbReference type="InterPro" id="IPR018357">
    <property type="entry name" value="Hexapep_transf_CS"/>
</dbReference>
<dbReference type="SUPFAM" id="SSF51161">
    <property type="entry name" value="Trimeric LpxA-like enzymes"/>
    <property type="match status" value="1"/>
</dbReference>
<organism evidence="4 5">
    <name type="scientific">Streptomyces humidus</name>
    <dbReference type="NCBI Taxonomy" id="52259"/>
    <lineage>
        <taxon>Bacteria</taxon>
        <taxon>Bacillati</taxon>
        <taxon>Actinomycetota</taxon>
        <taxon>Actinomycetes</taxon>
        <taxon>Kitasatosporales</taxon>
        <taxon>Streptomycetaceae</taxon>
        <taxon>Streptomyces</taxon>
    </lineage>
</organism>
<accession>A0A918FWV7</accession>
<comment type="caution">
    <text evidence="4">The sequence shown here is derived from an EMBL/GenBank/DDBJ whole genome shotgun (WGS) entry which is preliminary data.</text>
</comment>
<dbReference type="AlphaFoldDB" id="A0A918FWV7"/>
<dbReference type="PANTHER" id="PTHR23416">
    <property type="entry name" value="SIALIC ACID SYNTHASE-RELATED"/>
    <property type="match status" value="1"/>
</dbReference>
<dbReference type="GO" id="GO:0008374">
    <property type="term" value="F:O-acyltransferase activity"/>
    <property type="evidence" value="ECO:0007669"/>
    <property type="project" value="TreeGrafter"/>
</dbReference>
<protein>
    <submittedName>
        <fullName evidence="4">Sugar acetyltransferase</fullName>
    </submittedName>
</protein>
<gene>
    <name evidence="4" type="ORF">GCM10010269_36370</name>
</gene>
<reference evidence="4" key="1">
    <citation type="journal article" date="2014" name="Int. J. Syst. Evol. Microbiol.">
        <title>Complete genome sequence of Corynebacterium casei LMG S-19264T (=DSM 44701T), isolated from a smear-ripened cheese.</title>
        <authorList>
            <consortium name="US DOE Joint Genome Institute (JGI-PGF)"/>
            <person name="Walter F."/>
            <person name="Albersmeier A."/>
            <person name="Kalinowski J."/>
            <person name="Ruckert C."/>
        </authorList>
    </citation>
    <scope>NUCLEOTIDE SEQUENCE</scope>
    <source>
        <strain evidence="4">JCM 4386</strain>
    </source>
</reference>
<keyword evidence="2" id="KW-0808">Transferase</keyword>
<comment type="similarity">
    <text evidence="1">Belongs to the transferase hexapeptide repeat family.</text>
</comment>
<reference evidence="4" key="2">
    <citation type="submission" date="2020-09" db="EMBL/GenBank/DDBJ databases">
        <authorList>
            <person name="Sun Q."/>
            <person name="Ohkuma M."/>
        </authorList>
    </citation>
    <scope>NUCLEOTIDE SEQUENCE</scope>
    <source>
        <strain evidence="4">JCM 4386</strain>
    </source>
</reference>
<evidence type="ECO:0000256" key="2">
    <source>
        <dbReference type="ARBA" id="ARBA00022679"/>
    </source>
</evidence>
<dbReference type="InterPro" id="IPR051159">
    <property type="entry name" value="Hexapeptide_acetyltransf"/>
</dbReference>
<dbReference type="GO" id="GO:0005829">
    <property type="term" value="C:cytosol"/>
    <property type="evidence" value="ECO:0007669"/>
    <property type="project" value="TreeGrafter"/>
</dbReference>
<dbReference type="InterPro" id="IPR001451">
    <property type="entry name" value="Hexapep"/>
</dbReference>
<dbReference type="CDD" id="cd04647">
    <property type="entry name" value="LbH_MAT_like"/>
    <property type="match status" value="1"/>
</dbReference>
<keyword evidence="3" id="KW-0677">Repeat</keyword>
<dbReference type="PANTHER" id="PTHR23416:SF23">
    <property type="entry name" value="ACETYLTRANSFERASE C18B11.09C-RELATED"/>
    <property type="match status" value="1"/>
</dbReference>
<keyword evidence="5" id="KW-1185">Reference proteome</keyword>
<evidence type="ECO:0000256" key="3">
    <source>
        <dbReference type="ARBA" id="ARBA00022737"/>
    </source>
</evidence>
<proteinExistence type="inferred from homology"/>
<dbReference type="EMBL" id="BMTL01000014">
    <property type="protein sequence ID" value="GGR94134.1"/>
    <property type="molecule type" value="Genomic_DNA"/>
</dbReference>